<comment type="caution">
    <text evidence="1">The sequence shown here is derived from an EMBL/GenBank/DDBJ whole genome shotgun (WGS) entry which is preliminary data.</text>
</comment>
<evidence type="ECO:0000313" key="2">
    <source>
        <dbReference type="Proteomes" id="UP000024635"/>
    </source>
</evidence>
<evidence type="ECO:0000313" key="1">
    <source>
        <dbReference type="EMBL" id="EYC11882.1"/>
    </source>
</evidence>
<sequence length="86" mass="9405">MGQGDYSLTEFAHRLAQTEAKYGKEILEIIECFTNSRSQLSSSLQEIGTRFGKTTDSVLTPSARPGPGCINRIILGKCADGHTEDR</sequence>
<dbReference type="Proteomes" id="UP000024635">
    <property type="component" value="Unassembled WGS sequence"/>
</dbReference>
<name>A0A016UAK3_9BILA</name>
<organism evidence="1 2">
    <name type="scientific">Ancylostoma ceylanicum</name>
    <dbReference type="NCBI Taxonomy" id="53326"/>
    <lineage>
        <taxon>Eukaryota</taxon>
        <taxon>Metazoa</taxon>
        <taxon>Ecdysozoa</taxon>
        <taxon>Nematoda</taxon>
        <taxon>Chromadorea</taxon>
        <taxon>Rhabditida</taxon>
        <taxon>Rhabditina</taxon>
        <taxon>Rhabditomorpha</taxon>
        <taxon>Strongyloidea</taxon>
        <taxon>Ancylostomatidae</taxon>
        <taxon>Ancylostomatinae</taxon>
        <taxon>Ancylostoma</taxon>
    </lineage>
</organism>
<keyword evidence="2" id="KW-1185">Reference proteome</keyword>
<protein>
    <submittedName>
        <fullName evidence="1">Uncharacterized protein</fullName>
    </submittedName>
</protein>
<dbReference type="OrthoDB" id="5867147at2759"/>
<reference evidence="2" key="1">
    <citation type="journal article" date="2015" name="Nat. Genet.">
        <title>The genome and transcriptome of the zoonotic hookworm Ancylostoma ceylanicum identify infection-specific gene families.</title>
        <authorList>
            <person name="Schwarz E.M."/>
            <person name="Hu Y."/>
            <person name="Antoshechkin I."/>
            <person name="Miller M.M."/>
            <person name="Sternberg P.W."/>
            <person name="Aroian R.V."/>
        </authorList>
    </citation>
    <scope>NUCLEOTIDE SEQUENCE</scope>
    <source>
        <strain evidence="2">HY135</strain>
    </source>
</reference>
<accession>A0A016UAK3</accession>
<dbReference type="AlphaFoldDB" id="A0A016UAK3"/>
<gene>
    <name evidence="1" type="primary">Acey_s0049.g1827</name>
    <name evidence="1" type="ORF">Y032_0049g1827</name>
</gene>
<proteinExistence type="predicted"/>
<dbReference type="EMBL" id="JARK01001385">
    <property type="protein sequence ID" value="EYC11882.1"/>
    <property type="molecule type" value="Genomic_DNA"/>
</dbReference>